<evidence type="ECO:0000313" key="3">
    <source>
        <dbReference type="Proteomes" id="UP000626092"/>
    </source>
</evidence>
<comment type="caution">
    <text evidence="2">The sequence shown here is derived from an EMBL/GenBank/DDBJ whole genome shotgun (WGS) entry which is preliminary data.</text>
</comment>
<name>A0A834LVL0_RHOSS</name>
<keyword evidence="3" id="KW-1185">Reference proteome</keyword>
<organism evidence="2 3">
    <name type="scientific">Rhododendron simsii</name>
    <name type="common">Sims's rhododendron</name>
    <dbReference type="NCBI Taxonomy" id="118357"/>
    <lineage>
        <taxon>Eukaryota</taxon>
        <taxon>Viridiplantae</taxon>
        <taxon>Streptophyta</taxon>
        <taxon>Embryophyta</taxon>
        <taxon>Tracheophyta</taxon>
        <taxon>Spermatophyta</taxon>
        <taxon>Magnoliopsida</taxon>
        <taxon>eudicotyledons</taxon>
        <taxon>Gunneridae</taxon>
        <taxon>Pentapetalae</taxon>
        <taxon>asterids</taxon>
        <taxon>Ericales</taxon>
        <taxon>Ericaceae</taxon>
        <taxon>Ericoideae</taxon>
        <taxon>Rhodoreae</taxon>
        <taxon>Rhododendron</taxon>
    </lineage>
</organism>
<keyword evidence="1" id="KW-0812">Transmembrane</keyword>
<proteinExistence type="predicted"/>
<keyword evidence="1" id="KW-0472">Membrane</keyword>
<feature type="transmembrane region" description="Helical" evidence="1">
    <location>
        <begin position="133"/>
        <end position="151"/>
    </location>
</feature>
<keyword evidence="1" id="KW-1133">Transmembrane helix</keyword>
<evidence type="ECO:0000313" key="2">
    <source>
        <dbReference type="EMBL" id="KAF7152322.1"/>
    </source>
</evidence>
<protein>
    <submittedName>
        <fullName evidence="2">Uncharacterized protein</fullName>
    </submittedName>
</protein>
<feature type="transmembrane region" description="Helical" evidence="1">
    <location>
        <begin position="60"/>
        <end position="80"/>
    </location>
</feature>
<dbReference type="EMBL" id="WJXA01000001">
    <property type="protein sequence ID" value="KAF7152322.1"/>
    <property type="molecule type" value="Genomic_DNA"/>
</dbReference>
<dbReference type="Proteomes" id="UP000626092">
    <property type="component" value="Unassembled WGS sequence"/>
</dbReference>
<reference evidence="2" key="1">
    <citation type="submission" date="2019-11" db="EMBL/GenBank/DDBJ databases">
        <authorList>
            <person name="Liu Y."/>
            <person name="Hou J."/>
            <person name="Li T.-Q."/>
            <person name="Guan C.-H."/>
            <person name="Wu X."/>
            <person name="Wu H.-Z."/>
            <person name="Ling F."/>
            <person name="Zhang R."/>
            <person name="Shi X.-G."/>
            <person name="Ren J.-P."/>
            <person name="Chen E.-F."/>
            <person name="Sun J.-M."/>
        </authorList>
    </citation>
    <scope>NUCLEOTIDE SEQUENCE</scope>
    <source>
        <strain evidence="2">Adult_tree_wgs_1</strain>
        <tissue evidence="2">Leaves</tissue>
    </source>
</reference>
<gene>
    <name evidence="2" type="ORF">RHSIM_Rhsim01G0070900</name>
</gene>
<dbReference type="AlphaFoldDB" id="A0A834LVL0"/>
<accession>A0A834LVL0</accession>
<sequence>MVRYVRWLKLRPFRGGWHDMTVACNNVMVGFYGINGGGRGALVGGPAECKAHVKIGFWEFPYADIMSPFVSLVAILWKALAISSLDARARAVWDVEKTLGVDYDGEEEDAIRRIAQMEEIDGERYRAILQAYLSHRGILLLWAVVSLVGGIRSRVFHRKIFFAQVSNLLLARFLPPASTPPPATPLSLILTGKSLFSFEIPPNGARPLTVDLRFRFSTAEFLSNSHGPHPHPCLLSVYGDRTVNVAVAVSGTVRWLKSRPWRGVWHSMTVSCDNLTVRFHSGDNGGELVGRWAAECKAHVKDWVWAFTLISRDKNIISLLAF</sequence>
<evidence type="ECO:0000256" key="1">
    <source>
        <dbReference type="SAM" id="Phobius"/>
    </source>
</evidence>